<protein>
    <submittedName>
        <fullName evidence="4">Alpha-galactosidase</fullName>
    </submittedName>
</protein>
<dbReference type="EMBL" id="CP030840">
    <property type="protein sequence ID" value="AXC11922.1"/>
    <property type="molecule type" value="Genomic_DNA"/>
</dbReference>
<dbReference type="Gene3D" id="3.20.20.70">
    <property type="entry name" value="Aldolase class I"/>
    <property type="match status" value="1"/>
</dbReference>
<sequence length="735" mass="81311">MNRRSFIVRGGSAVVASALPRAVALAQTASQATGQGNQAGEPLTWSPGELSFFFEVAGGRLRQGLLLPGNAATQVISTNGQSTGVEVAVQFDNENSPDQGMKLGMGQPGLRLVYADKQTEAHDLGERLILHQIDEASQLHVESFYQAVKGCAVARRWTRVTNKGSRPLGINYISSAMLHSLAPAQAFEDDLRIHTAFNSWMSEAQWHSLRPSELGMIENERTSWSEACASSIGSWSSGKFLPMAMVENVKEGLTWFWQIEHNGSWYWEVSNTSERGIHANNVYAYIGGPDDLHADAWKQLKPGQSYETVPVAVGCVRGGFEEAVAQLTQYRRRLRQSPVSRPPDRLPVIFNDYMNCLWADPTEAKELPMIEAAAAVGCDYYVIDAGWYAKLHEDWSPTLGTWLPSEDRWPHGLQFTLDKIRSAGMVPGLWLEPEVAGARSQLAATRSSDWFLQRHGERVLRNSRYMLDFRNPQVTSYLSDVVRRLAGAYGIGYIKMDYNVNTLTGTDLNADSPGQGLLEHNRAVQRWLDQILQEFPSLVIENCASGGSRMDYAMLARLQIQSMSDQEDYRRLPSLLVGSTAAVLPEQLGIWAYPLADADADQASFNMVTAMSSRIHQSGRLDKLSPAASAQVKRAIEVYKNEIRPHLATSIPFYPLGTPAISRRTDPVALGMRSPGGTFLYAWRLEGASEVKIPIRAESATLLYPSDLGTAVQRDSNSITLQFPRPYMGAVLTIH</sequence>
<dbReference type="KEGG" id="abas:ACPOL_2606"/>
<gene>
    <name evidence="4" type="ORF">ACPOL_2606</name>
</gene>
<dbReference type="PANTHER" id="PTHR43053:SF3">
    <property type="entry name" value="ALPHA-GALACTOSIDASE C-RELATED"/>
    <property type="match status" value="1"/>
</dbReference>
<dbReference type="GO" id="GO:0004557">
    <property type="term" value="F:alpha-galactosidase activity"/>
    <property type="evidence" value="ECO:0007669"/>
    <property type="project" value="UniProtKB-EC"/>
</dbReference>
<dbReference type="InterPro" id="IPR013785">
    <property type="entry name" value="Aldolase_TIM"/>
</dbReference>
<dbReference type="GO" id="GO:0016052">
    <property type="term" value="P:carbohydrate catabolic process"/>
    <property type="evidence" value="ECO:0007669"/>
    <property type="project" value="InterPro"/>
</dbReference>
<reference evidence="4 5" key="1">
    <citation type="journal article" date="2018" name="Front. Microbiol.">
        <title>Hydrolytic Capabilities as a Key to Environmental Success: Chitinolytic and Cellulolytic Acidobacteria From Acidic Sub-arctic Soils and Boreal Peatlands.</title>
        <authorList>
            <person name="Belova S.E."/>
            <person name="Ravin N.V."/>
            <person name="Pankratov T.A."/>
            <person name="Rakitin A.L."/>
            <person name="Ivanova A.A."/>
            <person name="Beletsky A.V."/>
            <person name="Mardanov A.V."/>
            <person name="Sinninghe Damste J.S."/>
            <person name="Dedysh S.N."/>
        </authorList>
    </citation>
    <scope>NUCLEOTIDE SEQUENCE [LARGE SCALE GENOMIC DNA]</scope>
    <source>
        <strain evidence="4 5">SBC82</strain>
    </source>
</reference>
<feature type="chain" id="PRO_5016355735" evidence="3">
    <location>
        <begin position="27"/>
        <end position="735"/>
    </location>
</feature>
<feature type="signal peptide" evidence="3">
    <location>
        <begin position="1"/>
        <end position="26"/>
    </location>
</feature>
<accession>A0A2Z5FYP1</accession>
<dbReference type="Pfam" id="PF02065">
    <property type="entry name" value="Melibiase"/>
    <property type="match status" value="1"/>
</dbReference>
<dbReference type="InterPro" id="IPR038417">
    <property type="entry name" value="Alpga-gal_N_sf"/>
</dbReference>
<dbReference type="PANTHER" id="PTHR43053">
    <property type="entry name" value="GLYCOSIDASE FAMILY 31"/>
    <property type="match status" value="1"/>
</dbReference>
<evidence type="ECO:0000256" key="1">
    <source>
        <dbReference type="ARBA" id="ARBA00022801"/>
    </source>
</evidence>
<dbReference type="RefSeq" id="WP_114207276.1">
    <property type="nucleotide sequence ID" value="NZ_CP030840.1"/>
</dbReference>
<name>A0A2Z5FYP1_9BACT</name>
<dbReference type="InterPro" id="IPR002252">
    <property type="entry name" value="Glyco_hydro_36"/>
</dbReference>
<proteinExistence type="predicted"/>
<dbReference type="Gene3D" id="2.70.98.60">
    <property type="entry name" value="alpha-galactosidase from lactobacil brevis"/>
    <property type="match status" value="1"/>
</dbReference>
<keyword evidence="5" id="KW-1185">Reference proteome</keyword>
<dbReference type="InterPro" id="IPR017853">
    <property type="entry name" value="GH"/>
</dbReference>
<evidence type="ECO:0000256" key="3">
    <source>
        <dbReference type="SAM" id="SignalP"/>
    </source>
</evidence>
<dbReference type="AlphaFoldDB" id="A0A2Z5FYP1"/>
<dbReference type="InterPro" id="IPR050985">
    <property type="entry name" value="Alpha-glycosidase_related"/>
</dbReference>
<evidence type="ECO:0000313" key="4">
    <source>
        <dbReference type="EMBL" id="AXC11922.1"/>
    </source>
</evidence>
<evidence type="ECO:0000256" key="2">
    <source>
        <dbReference type="ARBA" id="ARBA00023295"/>
    </source>
</evidence>
<organism evidence="4 5">
    <name type="scientific">Acidisarcina polymorpha</name>
    <dbReference type="NCBI Taxonomy" id="2211140"/>
    <lineage>
        <taxon>Bacteria</taxon>
        <taxon>Pseudomonadati</taxon>
        <taxon>Acidobacteriota</taxon>
        <taxon>Terriglobia</taxon>
        <taxon>Terriglobales</taxon>
        <taxon>Acidobacteriaceae</taxon>
        <taxon>Acidisarcina</taxon>
    </lineage>
</organism>
<evidence type="ECO:0000313" key="5">
    <source>
        <dbReference type="Proteomes" id="UP000253606"/>
    </source>
</evidence>
<dbReference type="OrthoDB" id="9758822at2"/>
<keyword evidence="3" id="KW-0732">Signal</keyword>
<dbReference type="SUPFAM" id="SSF51445">
    <property type="entry name" value="(Trans)glycosidases"/>
    <property type="match status" value="1"/>
</dbReference>
<keyword evidence="2" id="KW-0326">Glycosidase</keyword>
<dbReference type="Proteomes" id="UP000253606">
    <property type="component" value="Chromosome"/>
</dbReference>
<keyword evidence="1" id="KW-0378">Hydrolase</keyword>
<dbReference type="CDD" id="cd14791">
    <property type="entry name" value="GH36"/>
    <property type="match status" value="1"/>
</dbReference>